<evidence type="ECO:0000313" key="3">
    <source>
        <dbReference type="Proteomes" id="UP000215377"/>
    </source>
</evidence>
<protein>
    <submittedName>
        <fullName evidence="2">Uncharacterized protein</fullName>
    </submittedName>
</protein>
<dbReference type="Proteomes" id="UP000215377">
    <property type="component" value="Unassembled WGS sequence"/>
</dbReference>
<evidence type="ECO:0000256" key="1">
    <source>
        <dbReference type="SAM" id="MobiDB-lite"/>
    </source>
</evidence>
<name>A0A225NN04_9RHOB</name>
<gene>
    <name evidence="2" type="ORF">ATO3_15195</name>
</gene>
<keyword evidence="3" id="KW-1185">Reference proteome</keyword>
<accession>A0A225NN04</accession>
<dbReference type="EMBL" id="AQQR01000006">
    <property type="protein sequence ID" value="OWU72440.1"/>
    <property type="molecule type" value="Genomic_DNA"/>
</dbReference>
<proteinExistence type="predicted"/>
<dbReference type="AlphaFoldDB" id="A0A225NN04"/>
<organism evidence="2 3">
    <name type="scientific">Marinibacterium profundimaris</name>
    <dbReference type="NCBI Taxonomy" id="1679460"/>
    <lineage>
        <taxon>Bacteria</taxon>
        <taxon>Pseudomonadati</taxon>
        <taxon>Pseudomonadota</taxon>
        <taxon>Alphaproteobacteria</taxon>
        <taxon>Rhodobacterales</taxon>
        <taxon>Paracoccaceae</taxon>
        <taxon>Marinibacterium</taxon>
    </lineage>
</organism>
<comment type="caution">
    <text evidence="2">The sequence shown here is derived from an EMBL/GenBank/DDBJ whole genome shotgun (WGS) entry which is preliminary data.</text>
</comment>
<sequence>MAVLQTARRPINMKILIAAMELLFAGCSDQLIAGVTGRTEAMVRPCPPARSQTRPGPRRADLLPAKTRENGTPTKR</sequence>
<feature type="compositionally biased region" description="Basic and acidic residues" evidence="1">
    <location>
        <begin position="58"/>
        <end position="69"/>
    </location>
</feature>
<feature type="region of interest" description="Disordered" evidence="1">
    <location>
        <begin position="43"/>
        <end position="76"/>
    </location>
</feature>
<evidence type="ECO:0000313" key="2">
    <source>
        <dbReference type="EMBL" id="OWU72440.1"/>
    </source>
</evidence>
<reference evidence="2 3" key="1">
    <citation type="submission" date="2013-04" db="EMBL/GenBank/DDBJ databases">
        <title>Oceanicola sp. 22II1-22F33 Genome Sequencing.</title>
        <authorList>
            <person name="Lai Q."/>
            <person name="Li G."/>
            <person name="Shao Z."/>
        </authorList>
    </citation>
    <scope>NUCLEOTIDE SEQUENCE [LARGE SCALE GENOMIC DNA]</scope>
    <source>
        <strain evidence="2 3">22II1-22F33</strain>
    </source>
</reference>